<name>A0ABD2NH24_9CUCU</name>
<dbReference type="SUPFAM" id="SSF54534">
    <property type="entry name" value="FKBP-like"/>
    <property type="match status" value="1"/>
</dbReference>
<evidence type="ECO:0000256" key="4">
    <source>
        <dbReference type="ARBA" id="ARBA00023235"/>
    </source>
</evidence>
<dbReference type="Gene3D" id="3.10.50.40">
    <property type="match status" value="1"/>
</dbReference>
<evidence type="ECO:0000256" key="3">
    <source>
        <dbReference type="ARBA" id="ARBA00023110"/>
    </source>
</evidence>
<comment type="caution">
    <text evidence="8">The sequence shown here is derived from an EMBL/GenBank/DDBJ whole genome shotgun (WGS) entry which is preliminary data.</text>
</comment>
<dbReference type="PANTHER" id="PTHR43811">
    <property type="entry name" value="FKBP-TYPE PEPTIDYL-PROLYL CIS-TRANS ISOMERASE FKPA"/>
    <property type="match status" value="1"/>
</dbReference>
<feature type="compositionally biased region" description="Basic and acidic residues" evidence="6">
    <location>
        <begin position="69"/>
        <end position="96"/>
    </location>
</feature>
<dbReference type="InterPro" id="IPR046357">
    <property type="entry name" value="PPIase_dom_sf"/>
</dbReference>
<evidence type="ECO:0000259" key="7">
    <source>
        <dbReference type="PROSITE" id="PS50059"/>
    </source>
</evidence>
<dbReference type="Proteomes" id="UP001516400">
    <property type="component" value="Unassembled WGS sequence"/>
</dbReference>
<sequence length="247" mass="27425">MQDVEEQSEEESGGEEESGDEEESAEDEFSDEEDDEELEDDDDDDEEEDEEDSKPDIVVNGLGKKAKKERKELQESPKKGPQETPKKDKQGKDKPNLKQTPGPKAKQQENGRVEDQKSKEKKEKKNKDNQSQTPKKKTLPGGVVVEDLREGSGDAASNGKFVHVYYEGRLKSNNKVFDKTQNGPGFGFRLGKGEVIKGWDLGVSGMKVGGKRRITCPPHLAYGPKGSPPVIPPNSTLVFEVELKKIK</sequence>
<evidence type="ECO:0000256" key="1">
    <source>
        <dbReference type="ARBA" id="ARBA00000971"/>
    </source>
</evidence>
<gene>
    <name evidence="8" type="ORF">HHI36_013403</name>
</gene>
<keyword evidence="9" id="KW-1185">Reference proteome</keyword>
<dbReference type="EMBL" id="JABFTP020000103">
    <property type="protein sequence ID" value="KAL3278058.1"/>
    <property type="molecule type" value="Genomic_DNA"/>
</dbReference>
<dbReference type="PROSITE" id="PS50059">
    <property type="entry name" value="FKBP_PPIASE"/>
    <property type="match status" value="1"/>
</dbReference>
<dbReference type="InterPro" id="IPR001179">
    <property type="entry name" value="PPIase_FKBP_dom"/>
</dbReference>
<evidence type="ECO:0000313" key="8">
    <source>
        <dbReference type="EMBL" id="KAL3278058.1"/>
    </source>
</evidence>
<dbReference type="Pfam" id="PF00254">
    <property type="entry name" value="FKBP_C"/>
    <property type="match status" value="1"/>
</dbReference>
<dbReference type="AlphaFoldDB" id="A0ABD2NH24"/>
<evidence type="ECO:0000256" key="6">
    <source>
        <dbReference type="SAM" id="MobiDB-lite"/>
    </source>
</evidence>
<evidence type="ECO:0000256" key="5">
    <source>
        <dbReference type="PROSITE-ProRule" id="PRU00277"/>
    </source>
</evidence>
<proteinExistence type="predicted"/>
<evidence type="ECO:0000256" key="2">
    <source>
        <dbReference type="ARBA" id="ARBA00013194"/>
    </source>
</evidence>
<keyword evidence="4 5" id="KW-0413">Isomerase</keyword>
<protein>
    <recommendedName>
        <fullName evidence="2 5">peptidylprolyl isomerase</fullName>
        <ecNumber evidence="2 5">5.2.1.8</ecNumber>
    </recommendedName>
</protein>
<accession>A0ABD2NH24</accession>
<organism evidence="8 9">
    <name type="scientific">Cryptolaemus montrouzieri</name>
    <dbReference type="NCBI Taxonomy" id="559131"/>
    <lineage>
        <taxon>Eukaryota</taxon>
        <taxon>Metazoa</taxon>
        <taxon>Ecdysozoa</taxon>
        <taxon>Arthropoda</taxon>
        <taxon>Hexapoda</taxon>
        <taxon>Insecta</taxon>
        <taxon>Pterygota</taxon>
        <taxon>Neoptera</taxon>
        <taxon>Endopterygota</taxon>
        <taxon>Coleoptera</taxon>
        <taxon>Polyphaga</taxon>
        <taxon>Cucujiformia</taxon>
        <taxon>Coccinelloidea</taxon>
        <taxon>Coccinellidae</taxon>
        <taxon>Scymninae</taxon>
        <taxon>Scymnini</taxon>
        <taxon>Cryptolaemus</taxon>
    </lineage>
</organism>
<keyword evidence="3 5" id="KW-0697">Rotamase</keyword>
<comment type="catalytic activity">
    <reaction evidence="1 5">
        <text>[protein]-peptidylproline (omega=180) = [protein]-peptidylproline (omega=0)</text>
        <dbReference type="Rhea" id="RHEA:16237"/>
        <dbReference type="Rhea" id="RHEA-COMP:10747"/>
        <dbReference type="Rhea" id="RHEA-COMP:10748"/>
        <dbReference type="ChEBI" id="CHEBI:83833"/>
        <dbReference type="ChEBI" id="CHEBI:83834"/>
        <dbReference type="EC" id="5.2.1.8"/>
    </reaction>
</comment>
<feature type="compositionally biased region" description="Acidic residues" evidence="6">
    <location>
        <begin position="1"/>
        <end position="53"/>
    </location>
</feature>
<dbReference type="GO" id="GO:0003755">
    <property type="term" value="F:peptidyl-prolyl cis-trans isomerase activity"/>
    <property type="evidence" value="ECO:0007669"/>
    <property type="project" value="UniProtKB-KW"/>
</dbReference>
<feature type="region of interest" description="Disordered" evidence="6">
    <location>
        <begin position="1"/>
        <end position="144"/>
    </location>
</feature>
<dbReference type="FunFam" id="3.10.50.40:FF:000006">
    <property type="entry name" value="Peptidyl-prolyl cis-trans isomerase"/>
    <property type="match status" value="1"/>
</dbReference>
<evidence type="ECO:0000313" key="9">
    <source>
        <dbReference type="Proteomes" id="UP001516400"/>
    </source>
</evidence>
<feature type="domain" description="PPIase FKBP-type" evidence="7">
    <location>
        <begin position="159"/>
        <end position="247"/>
    </location>
</feature>
<reference evidence="8 9" key="1">
    <citation type="journal article" date="2021" name="BMC Biol.">
        <title>Horizontally acquired antibacterial genes associated with adaptive radiation of ladybird beetles.</title>
        <authorList>
            <person name="Li H.S."/>
            <person name="Tang X.F."/>
            <person name="Huang Y.H."/>
            <person name="Xu Z.Y."/>
            <person name="Chen M.L."/>
            <person name="Du X.Y."/>
            <person name="Qiu B.Y."/>
            <person name="Chen P.T."/>
            <person name="Zhang W."/>
            <person name="Slipinski A."/>
            <person name="Escalona H.E."/>
            <person name="Waterhouse R.M."/>
            <person name="Zwick A."/>
            <person name="Pang H."/>
        </authorList>
    </citation>
    <scope>NUCLEOTIDE SEQUENCE [LARGE SCALE GENOMIC DNA]</scope>
    <source>
        <strain evidence="8">SYSU2018</strain>
    </source>
</reference>
<dbReference type="EC" id="5.2.1.8" evidence="2 5"/>
<dbReference type="PANTHER" id="PTHR43811:SF19">
    <property type="entry name" value="39 KDA FK506-BINDING NUCLEAR PROTEIN"/>
    <property type="match status" value="1"/>
</dbReference>
<feature type="compositionally biased region" description="Basic and acidic residues" evidence="6">
    <location>
        <begin position="106"/>
        <end position="128"/>
    </location>
</feature>